<dbReference type="InterPro" id="IPR050098">
    <property type="entry name" value="TFPI/VKTCI-like"/>
</dbReference>
<dbReference type="AlphaFoldDB" id="A0A0P8YB85"/>
<gene>
    <name evidence="8" type="primary">Dana\GF26517</name>
    <name evidence="8" type="ORF">GF26517</name>
</gene>
<evidence type="ECO:0000313" key="8">
    <source>
        <dbReference type="EMBL" id="KPU76312.1"/>
    </source>
</evidence>
<keyword evidence="3" id="KW-0646">Protease inhibitor</keyword>
<keyword evidence="4" id="KW-0722">Serine protease inhibitor</keyword>
<dbReference type="SUPFAM" id="SSF57362">
    <property type="entry name" value="BPTI-like"/>
    <property type="match status" value="1"/>
</dbReference>
<protein>
    <recommendedName>
        <fullName evidence="7">BPTI/Kunitz inhibitor domain-containing protein</fullName>
    </recommendedName>
</protein>
<dbReference type="InterPro" id="IPR036880">
    <property type="entry name" value="Kunitz_BPTI_sf"/>
</dbReference>
<evidence type="ECO:0000256" key="5">
    <source>
        <dbReference type="ARBA" id="ARBA00023157"/>
    </source>
</evidence>
<evidence type="ECO:0000256" key="4">
    <source>
        <dbReference type="ARBA" id="ARBA00022900"/>
    </source>
</evidence>
<dbReference type="PROSITE" id="PS50279">
    <property type="entry name" value="BPTI_KUNITZ_2"/>
    <property type="match status" value="1"/>
</dbReference>
<evidence type="ECO:0000259" key="7">
    <source>
        <dbReference type="PROSITE" id="PS50279"/>
    </source>
</evidence>
<proteinExistence type="predicted"/>
<dbReference type="PANTHER" id="PTHR10083">
    <property type="entry name" value="KUNITZ-TYPE PROTEASE INHIBITOR-RELATED"/>
    <property type="match status" value="1"/>
</dbReference>
<evidence type="ECO:0000256" key="2">
    <source>
        <dbReference type="ARBA" id="ARBA00022525"/>
    </source>
</evidence>
<reference evidence="8 9" key="1">
    <citation type="journal article" date="2007" name="Nature">
        <title>Evolution of genes and genomes on the Drosophila phylogeny.</title>
        <authorList>
            <consortium name="Drosophila 12 Genomes Consortium"/>
            <person name="Clark A.G."/>
            <person name="Eisen M.B."/>
            <person name="Smith D.R."/>
            <person name="Bergman C.M."/>
            <person name="Oliver B."/>
            <person name="Markow T.A."/>
            <person name="Kaufman T.C."/>
            <person name="Kellis M."/>
            <person name="Gelbart W."/>
            <person name="Iyer V.N."/>
            <person name="Pollard D.A."/>
            <person name="Sackton T.B."/>
            <person name="Larracuente A.M."/>
            <person name="Singh N.D."/>
            <person name="Abad J.P."/>
            <person name="Abt D.N."/>
            <person name="Adryan B."/>
            <person name="Aguade M."/>
            <person name="Akashi H."/>
            <person name="Anderson W.W."/>
            <person name="Aquadro C.F."/>
            <person name="Ardell D.H."/>
            <person name="Arguello R."/>
            <person name="Artieri C.G."/>
            <person name="Barbash D.A."/>
            <person name="Barker D."/>
            <person name="Barsanti P."/>
            <person name="Batterham P."/>
            <person name="Batzoglou S."/>
            <person name="Begun D."/>
            <person name="Bhutkar A."/>
            <person name="Blanco E."/>
            <person name="Bosak S.A."/>
            <person name="Bradley R.K."/>
            <person name="Brand A.D."/>
            <person name="Brent M.R."/>
            <person name="Brooks A.N."/>
            <person name="Brown R.H."/>
            <person name="Butlin R.K."/>
            <person name="Caggese C."/>
            <person name="Calvi B.R."/>
            <person name="Bernardo de Carvalho A."/>
            <person name="Caspi A."/>
            <person name="Castrezana S."/>
            <person name="Celniker S.E."/>
            <person name="Chang J.L."/>
            <person name="Chapple C."/>
            <person name="Chatterji S."/>
            <person name="Chinwalla A."/>
            <person name="Civetta A."/>
            <person name="Clifton S.W."/>
            <person name="Comeron J.M."/>
            <person name="Costello J.C."/>
            <person name="Coyne J.A."/>
            <person name="Daub J."/>
            <person name="David R.G."/>
            <person name="Delcher A.L."/>
            <person name="Delehaunty K."/>
            <person name="Do C.B."/>
            <person name="Ebling H."/>
            <person name="Edwards K."/>
            <person name="Eickbush T."/>
            <person name="Evans J.D."/>
            <person name="Filipski A."/>
            <person name="Findeiss S."/>
            <person name="Freyhult E."/>
            <person name="Fulton L."/>
            <person name="Fulton R."/>
            <person name="Garcia A.C."/>
            <person name="Gardiner A."/>
            <person name="Garfield D.A."/>
            <person name="Garvin B.E."/>
            <person name="Gibson G."/>
            <person name="Gilbert D."/>
            <person name="Gnerre S."/>
            <person name="Godfrey J."/>
            <person name="Good R."/>
            <person name="Gotea V."/>
            <person name="Gravely B."/>
            <person name="Greenberg A.J."/>
            <person name="Griffiths-Jones S."/>
            <person name="Gross S."/>
            <person name="Guigo R."/>
            <person name="Gustafson E.A."/>
            <person name="Haerty W."/>
            <person name="Hahn M.W."/>
            <person name="Halligan D.L."/>
            <person name="Halpern A.L."/>
            <person name="Halter G.M."/>
            <person name="Han M.V."/>
            <person name="Heger A."/>
            <person name="Hillier L."/>
            <person name="Hinrichs A.S."/>
            <person name="Holmes I."/>
            <person name="Hoskins R.A."/>
            <person name="Hubisz M.J."/>
            <person name="Hultmark D."/>
            <person name="Huntley M.A."/>
            <person name="Jaffe D.B."/>
            <person name="Jagadeeshan S."/>
            <person name="Jeck W.R."/>
            <person name="Johnson J."/>
            <person name="Jones C.D."/>
            <person name="Jordan W.C."/>
            <person name="Karpen G.H."/>
            <person name="Kataoka E."/>
            <person name="Keightley P.D."/>
            <person name="Kheradpour P."/>
            <person name="Kirkness E.F."/>
            <person name="Koerich L.B."/>
            <person name="Kristiansen K."/>
            <person name="Kudrna D."/>
            <person name="Kulathinal R.J."/>
            <person name="Kumar S."/>
            <person name="Kwok R."/>
            <person name="Lander E."/>
            <person name="Langley C.H."/>
            <person name="Lapoint R."/>
            <person name="Lazzaro B.P."/>
            <person name="Lee S.J."/>
            <person name="Levesque L."/>
            <person name="Li R."/>
            <person name="Lin C.F."/>
            <person name="Lin M.F."/>
            <person name="Lindblad-Toh K."/>
            <person name="Llopart A."/>
            <person name="Long M."/>
            <person name="Low L."/>
            <person name="Lozovsky E."/>
            <person name="Lu J."/>
            <person name="Luo M."/>
            <person name="Machado C.A."/>
            <person name="Makalowski W."/>
            <person name="Marzo M."/>
            <person name="Matsuda M."/>
            <person name="Matzkin L."/>
            <person name="McAllister B."/>
            <person name="McBride C.S."/>
            <person name="McKernan B."/>
            <person name="McKernan K."/>
            <person name="Mendez-Lago M."/>
            <person name="Minx P."/>
            <person name="Mollenhauer M.U."/>
            <person name="Montooth K."/>
            <person name="Mount S.M."/>
            <person name="Mu X."/>
            <person name="Myers E."/>
            <person name="Negre B."/>
            <person name="Newfeld S."/>
            <person name="Nielsen R."/>
            <person name="Noor M.A."/>
            <person name="O'Grady P."/>
            <person name="Pachter L."/>
            <person name="Papaceit M."/>
            <person name="Parisi M.J."/>
            <person name="Parisi M."/>
            <person name="Parts L."/>
            <person name="Pedersen J.S."/>
            <person name="Pesole G."/>
            <person name="Phillippy A.M."/>
            <person name="Ponting C.P."/>
            <person name="Pop M."/>
            <person name="Porcelli D."/>
            <person name="Powell J.R."/>
            <person name="Prohaska S."/>
            <person name="Pruitt K."/>
            <person name="Puig M."/>
            <person name="Quesneville H."/>
            <person name="Ram K.R."/>
            <person name="Rand D."/>
            <person name="Rasmussen M.D."/>
            <person name="Reed L.K."/>
            <person name="Reenan R."/>
            <person name="Reily A."/>
            <person name="Remington K.A."/>
            <person name="Rieger T.T."/>
            <person name="Ritchie M.G."/>
            <person name="Robin C."/>
            <person name="Rogers Y.H."/>
            <person name="Rohde C."/>
            <person name="Rozas J."/>
            <person name="Rubenfield M.J."/>
            <person name="Ruiz A."/>
            <person name="Russo S."/>
            <person name="Salzberg S.L."/>
            <person name="Sanchez-Gracia A."/>
            <person name="Saranga D.J."/>
            <person name="Sato H."/>
            <person name="Schaeffer S.W."/>
            <person name="Schatz M.C."/>
            <person name="Schlenke T."/>
            <person name="Schwartz R."/>
            <person name="Segarra C."/>
            <person name="Singh R.S."/>
            <person name="Sirot L."/>
            <person name="Sirota M."/>
            <person name="Sisneros N.B."/>
            <person name="Smith C.D."/>
            <person name="Smith T.F."/>
            <person name="Spieth J."/>
            <person name="Stage D.E."/>
            <person name="Stark A."/>
            <person name="Stephan W."/>
            <person name="Strausberg R.L."/>
            <person name="Strempel S."/>
            <person name="Sturgill D."/>
            <person name="Sutton G."/>
            <person name="Sutton G.G."/>
            <person name="Tao W."/>
            <person name="Teichmann S."/>
            <person name="Tobari Y.N."/>
            <person name="Tomimura Y."/>
            <person name="Tsolas J.M."/>
            <person name="Valente V.L."/>
            <person name="Venter E."/>
            <person name="Venter J.C."/>
            <person name="Vicario S."/>
            <person name="Vieira F.G."/>
            <person name="Vilella A.J."/>
            <person name="Villasante A."/>
            <person name="Walenz B."/>
            <person name="Wang J."/>
            <person name="Wasserman M."/>
            <person name="Watts T."/>
            <person name="Wilson D."/>
            <person name="Wilson R.K."/>
            <person name="Wing R.A."/>
            <person name="Wolfner M.F."/>
            <person name="Wong A."/>
            <person name="Wong G.K."/>
            <person name="Wu C.I."/>
            <person name="Wu G."/>
            <person name="Yamamoto D."/>
            <person name="Yang H.P."/>
            <person name="Yang S.P."/>
            <person name="Yorke J.A."/>
            <person name="Yoshida K."/>
            <person name="Zdobnov E."/>
            <person name="Zhang P."/>
            <person name="Zhang Y."/>
            <person name="Zimin A.V."/>
            <person name="Baldwin J."/>
            <person name="Abdouelleil A."/>
            <person name="Abdulkadir J."/>
            <person name="Abebe A."/>
            <person name="Abera B."/>
            <person name="Abreu J."/>
            <person name="Acer S.C."/>
            <person name="Aftuck L."/>
            <person name="Alexander A."/>
            <person name="An P."/>
            <person name="Anderson E."/>
            <person name="Anderson S."/>
            <person name="Arachi H."/>
            <person name="Azer M."/>
            <person name="Bachantsang P."/>
            <person name="Barry A."/>
            <person name="Bayul T."/>
            <person name="Berlin A."/>
            <person name="Bessette D."/>
            <person name="Bloom T."/>
            <person name="Blye J."/>
            <person name="Boguslavskiy L."/>
            <person name="Bonnet C."/>
            <person name="Boukhgalter B."/>
            <person name="Bourzgui I."/>
            <person name="Brown A."/>
            <person name="Cahill P."/>
            <person name="Channer S."/>
            <person name="Cheshatsang Y."/>
            <person name="Chuda L."/>
            <person name="Citroen M."/>
            <person name="Collymore A."/>
            <person name="Cooke P."/>
            <person name="Costello M."/>
            <person name="D'Aco K."/>
            <person name="Daza R."/>
            <person name="De Haan G."/>
            <person name="DeGray S."/>
            <person name="DeMaso C."/>
            <person name="Dhargay N."/>
            <person name="Dooley K."/>
            <person name="Dooley E."/>
            <person name="Doricent M."/>
            <person name="Dorje P."/>
            <person name="Dorjee K."/>
            <person name="Dupes A."/>
            <person name="Elong R."/>
            <person name="Falk J."/>
            <person name="Farina A."/>
            <person name="Faro S."/>
            <person name="Ferguson D."/>
            <person name="Fisher S."/>
            <person name="Foley C.D."/>
            <person name="Franke A."/>
            <person name="Friedrich D."/>
            <person name="Gadbois L."/>
            <person name="Gearin G."/>
            <person name="Gearin C.R."/>
            <person name="Giannoukos G."/>
            <person name="Goode T."/>
            <person name="Graham J."/>
            <person name="Grandbois E."/>
            <person name="Grewal S."/>
            <person name="Gyaltsen K."/>
            <person name="Hafez N."/>
            <person name="Hagos B."/>
            <person name="Hall J."/>
            <person name="Henson C."/>
            <person name="Hollinger A."/>
            <person name="Honan T."/>
            <person name="Huard M.D."/>
            <person name="Hughes L."/>
            <person name="Hurhula B."/>
            <person name="Husby M.E."/>
            <person name="Kamat A."/>
            <person name="Kanga B."/>
            <person name="Kashin S."/>
            <person name="Khazanovich D."/>
            <person name="Kisner P."/>
            <person name="Lance K."/>
            <person name="Lara M."/>
            <person name="Lee W."/>
            <person name="Lennon N."/>
            <person name="Letendre F."/>
            <person name="LeVine R."/>
            <person name="Lipovsky A."/>
            <person name="Liu X."/>
            <person name="Liu J."/>
            <person name="Liu S."/>
            <person name="Lokyitsang T."/>
            <person name="Lokyitsang Y."/>
            <person name="Lubonja R."/>
            <person name="Lui A."/>
            <person name="MacDonald P."/>
            <person name="Magnisalis V."/>
            <person name="Maru K."/>
            <person name="Matthews C."/>
            <person name="McCusker W."/>
            <person name="McDonough S."/>
            <person name="Mehta T."/>
            <person name="Meldrim J."/>
            <person name="Meneus L."/>
            <person name="Mihai O."/>
            <person name="Mihalev A."/>
            <person name="Mihova T."/>
            <person name="Mittelman R."/>
            <person name="Mlenga V."/>
            <person name="Montmayeur A."/>
            <person name="Mulrain L."/>
            <person name="Navidi A."/>
            <person name="Naylor J."/>
            <person name="Negash T."/>
            <person name="Nguyen T."/>
            <person name="Nguyen N."/>
            <person name="Nicol R."/>
            <person name="Norbu C."/>
            <person name="Norbu N."/>
            <person name="Novod N."/>
            <person name="O'Neill B."/>
            <person name="Osman S."/>
            <person name="Markiewicz E."/>
            <person name="Oyono O.L."/>
            <person name="Patti C."/>
            <person name="Phunkhang P."/>
            <person name="Pierre F."/>
            <person name="Priest M."/>
            <person name="Raghuraman S."/>
            <person name="Rege F."/>
            <person name="Reyes R."/>
            <person name="Rise C."/>
            <person name="Rogov P."/>
            <person name="Ross K."/>
            <person name="Ryan E."/>
            <person name="Settipalli S."/>
            <person name="Shea T."/>
            <person name="Sherpa N."/>
            <person name="Shi L."/>
            <person name="Shih D."/>
            <person name="Sparrow T."/>
            <person name="Spaulding J."/>
            <person name="Stalker J."/>
            <person name="Stange-Thomann N."/>
            <person name="Stavropoulos S."/>
            <person name="Stone C."/>
            <person name="Strader C."/>
            <person name="Tesfaye S."/>
            <person name="Thomson T."/>
            <person name="Thoulutsang Y."/>
            <person name="Thoulutsang D."/>
            <person name="Topham K."/>
            <person name="Topping I."/>
            <person name="Tsamla T."/>
            <person name="Vassiliev H."/>
            <person name="Vo A."/>
            <person name="Wangchuk T."/>
            <person name="Wangdi T."/>
            <person name="Weiand M."/>
            <person name="Wilkinson J."/>
            <person name="Wilson A."/>
            <person name="Yadav S."/>
            <person name="Young G."/>
            <person name="Yu Q."/>
            <person name="Zembek L."/>
            <person name="Zhong D."/>
            <person name="Zimmer A."/>
            <person name="Zwirko Z."/>
            <person name="Jaffe D.B."/>
            <person name="Alvarez P."/>
            <person name="Brockman W."/>
            <person name="Butler J."/>
            <person name="Chin C."/>
            <person name="Gnerre S."/>
            <person name="Grabherr M."/>
            <person name="Kleber M."/>
            <person name="Mauceli E."/>
            <person name="MacCallum I."/>
        </authorList>
    </citation>
    <scope>NUCLEOTIDE SEQUENCE [LARGE SCALE GENOMIC DNA]</scope>
    <source>
        <strain evidence="9">Tucson 14024-0371.13</strain>
    </source>
</reference>
<dbReference type="GO" id="GO:0005615">
    <property type="term" value="C:extracellular space"/>
    <property type="evidence" value="ECO:0007669"/>
    <property type="project" value="TreeGrafter"/>
</dbReference>
<dbReference type="PANTHER" id="PTHR10083:SF217">
    <property type="entry name" value="BOOPHILIN-H2"/>
    <property type="match status" value="1"/>
</dbReference>
<keyword evidence="2" id="KW-0964">Secreted</keyword>
<dbReference type="STRING" id="7217.A0A0P8YB85"/>
<accession>A0A0P8YB85</accession>
<dbReference type="InParanoid" id="A0A0P8YB85"/>
<dbReference type="GO" id="GO:0004867">
    <property type="term" value="F:serine-type endopeptidase inhibitor activity"/>
    <property type="evidence" value="ECO:0007669"/>
    <property type="project" value="UniProtKB-KW"/>
</dbReference>
<organism evidence="8 9">
    <name type="scientific">Drosophila ananassae</name>
    <name type="common">Fruit fly</name>
    <dbReference type="NCBI Taxonomy" id="7217"/>
    <lineage>
        <taxon>Eukaryota</taxon>
        <taxon>Metazoa</taxon>
        <taxon>Ecdysozoa</taxon>
        <taxon>Arthropoda</taxon>
        <taxon>Hexapoda</taxon>
        <taxon>Insecta</taxon>
        <taxon>Pterygota</taxon>
        <taxon>Neoptera</taxon>
        <taxon>Endopterygota</taxon>
        <taxon>Diptera</taxon>
        <taxon>Brachycera</taxon>
        <taxon>Muscomorpha</taxon>
        <taxon>Ephydroidea</taxon>
        <taxon>Drosophilidae</taxon>
        <taxon>Drosophila</taxon>
        <taxon>Sophophora</taxon>
    </lineage>
</organism>
<evidence type="ECO:0000256" key="6">
    <source>
        <dbReference type="SAM" id="SignalP"/>
    </source>
</evidence>
<dbReference type="Proteomes" id="UP000007801">
    <property type="component" value="Unassembled WGS sequence"/>
</dbReference>
<comment type="subcellular location">
    <subcellularLocation>
        <location evidence="1">Secreted</location>
    </subcellularLocation>
</comment>
<keyword evidence="5" id="KW-1015">Disulfide bond</keyword>
<dbReference type="CDD" id="cd00109">
    <property type="entry name" value="Kunitz-type"/>
    <property type="match status" value="1"/>
</dbReference>
<dbReference type="Gene3D" id="4.10.410.10">
    <property type="entry name" value="Pancreatic trypsin inhibitor Kunitz domain"/>
    <property type="match status" value="1"/>
</dbReference>
<dbReference type="EMBL" id="CH902619">
    <property type="protein sequence ID" value="KPU76312.1"/>
    <property type="molecule type" value="Genomic_DNA"/>
</dbReference>
<evidence type="ECO:0000256" key="1">
    <source>
        <dbReference type="ARBA" id="ARBA00004613"/>
    </source>
</evidence>
<evidence type="ECO:0000256" key="3">
    <source>
        <dbReference type="ARBA" id="ARBA00022690"/>
    </source>
</evidence>
<keyword evidence="9" id="KW-1185">Reference proteome</keyword>
<sequence>MESWFFRLILVLMIIMAAARKIDYLTHQRRKAICLQPVDYGKCRVGVSAWYYNHSELRCKKFIYRVCGGNLNRFYTKKECEQVCKHHWITTPTSQYATE</sequence>
<dbReference type="KEGG" id="dan:26513926"/>
<keyword evidence="6" id="KW-0732">Signal</keyword>
<name>A0A0P8YB85_DROAN</name>
<evidence type="ECO:0000313" key="9">
    <source>
        <dbReference type="Proteomes" id="UP000007801"/>
    </source>
</evidence>
<dbReference type="OrthoDB" id="4473401at2759"/>
<dbReference type="PRINTS" id="PR00759">
    <property type="entry name" value="BASICPTASE"/>
</dbReference>
<dbReference type="SMART" id="SM00131">
    <property type="entry name" value="KU"/>
    <property type="match status" value="1"/>
</dbReference>
<dbReference type="InterPro" id="IPR002223">
    <property type="entry name" value="Kunitz_BPTI"/>
</dbReference>
<dbReference type="FunFam" id="4.10.410.10:FF:000020">
    <property type="entry name" value="Collagen, type VI, alpha 3"/>
    <property type="match status" value="1"/>
</dbReference>
<feature type="chain" id="PRO_5006154409" description="BPTI/Kunitz inhibitor domain-containing protein" evidence="6">
    <location>
        <begin position="20"/>
        <end position="99"/>
    </location>
</feature>
<feature type="signal peptide" evidence="6">
    <location>
        <begin position="1"/>
        <end position="19"/>
    </location>
</feature>
<dbReference type="GeneID" id="26513926"/>
<feature type="domain" description="BPTI/Kunitz inhibitor" evidence="7">
    <location>
        <begin position="34"/>
        <end position="84"/>
    </location>
</feature>
<dbReference type="Pfam" id="PF00014">
    <property type="entry name" value="Kunitz_BPTI"/>
    <property type="match status" value="1"/>
</dbReference>